<name>A0A485LQ59_9STRA</name>
<feature type="compositionally biased region" description="Basic residues" evidence="1">
    <location>
        <begin position="1093"/>
        <end position="1105"/>
    </location>
</feature>
<feature type="transmembrane region" description="Helical" evidence="2">
    <location>
        <begin position="142"/>
        <end position="159"/>
    </location>
</feature>
<feature type="region of interest" description="Disordered" evidence="1">
    <location>
        <begin position="400"/>
        <end position="448"/>
    </location>
</feature>
<keyword evidence="2" id="KW-0812">Transmembrane</keyword>
<evidence type="ECO:0000313" key="3">
    <source>
        <dbReference type="EMBL" id="KAF0684351.1"/>
    </source>
</evidence>
<feature type="region of interest" description="Disordered" evidence="1">
    <location>
        <begin position="921"/>
        <end position="958"/>
    </location>
</feature>
<feature type="region of interest" description="Disordered" evidence="1">
    <location>
        <begin position="489"/>
        <end position="515"/>
    </location>
</feature>
<reference evidence="3" key="2">
    <citation type="submission" date="2019-06" db="EMBL/GenBank/DDBJ databases">
        <title>Genomics analysis of Aphanomyces spp. identifies a new class of oomycete effector associated with host adaptation.</title>
        <authorList>
            <person name="Gaulin E."/>
        </authorList>
    </citation>
    <scope>NUCLEOTIDE SEQUENCE</scope>
    <source>
        <strain evidence="3">CBS 578.67</strain>
    </source>
</reference>
<dbReference type="OrthoDB" id="79863at2759"/>
<organism evidence="4 5">
    <name type="scientific">Aphanomyces stellatus</name>
    <dbReference type="NCBI Taxonomy" id="120398"/>
    <lineage>
        <taxon>Eukaryota</taxon>
        <taxon>Sar</taxon>
        <taxon>Stramenopiles</taxon>
        <taxon>Oomycota</taxon>
        <taxon>Saprolegniomycetes</taxon>
        <taxon>Saprolegniales</taxon>
        <taxon>Verrucalvaceae</taxon>
        <taxon>Aphanomyces</taxon>
    </lineage>
</organism>
<feature type="region of interest" description="Disordered" evidence="1">
    <location>
        <begin position="848"/>
        <end position="907"/>
    </location>
</feature>
<feature type="compositionally biased region" description="Polar residues" evidence="1">
    <location>
        <begin position="877"/>
        <end position="888"/>
    </location>
</feature>
<feature type="compositionally biased region" description="Basic residues" evidence="1">
    <location>
        <begin position="933"/>
        <end position="946"/>
    </location>
</feature>
<dbReference type="EMBL" id="CAADRA010007318">
    <property type="protein sequence ID" value="VFU00309.1"/>
    <property type="molecule type" value="Genomic_DNA"/>
</dbReference>
<protein>
    <submittedName>
        <fullName evidence="4">Aste57867_23664 protein</fullName>
    </submittedName>
</protein>
<feature type="compositionally biased region" description="Low complexity" evidence="1">
    <location>
        <begin position="785"/>
        <end position="802"/>
    </location>
</feature>
<keyword evidence="2" id="KW-1133">Transmembrane helix</keyword>
<accession>A0A485LQ59</accession>
<feature type="compositionally biased region" description="Basic residues" evidence="1">
    <location>
        <begin position="1043"/>
        <end position="1052"/>
    </location>
</feature>
<sequence>MQDERFYMGMRPLVGVPPLKRSDATMMDEFVKLFVMKMEKLIEEFLMQDTKDFRAFKRIWAKHRFSTHYHIDFGSFTRHEIIYVMLRASLGALLQALSLHAWATRQAASHVQVLSRWRVFACVYFMYSAYECQQSSVKQKILLDMCSFFLLLHAVYYVYVASAIQVGLVASLAREACDVPSAGEILAILSKLETSQAYCKCLQGYTFPERYASGGIELPSASLEEGESMAMDMDTLALDIPALDDVHRCYMQAMLTFRPTPGIAGRKRRLPTGPRLLNMPPAPKQDELAAFVHKLQDILNPASPQPAQAPQSDDVVTAIHDDDADVAAILEADLEAELEVLETAMAQVDHRVEVESRNEEAVAVLPEVDLSLSSDDDDDDDDDGMDVFEAELHVAPHATTSHEQNTVSVPPRIASPPVVPPQNVWQGGGFDDDDEETKSGSKGSSGATAAKVTVSFEMDLDAELSALSSSSDDELDALDAELSHMASLANDTTTAMTTPCSPDRVTSSTKEPRVVQDVEPEAVVMMADPALSLSSSASSSSSSDDEEIAKIASPPKQPTPPVQVAPTCPEMSTAVAEKRPFRPAKVPATTPTPRAMARQRAREMLTRRPLPPPHESMPSREAKSKATDETLPLVSTFIQRETATPPTPNTAAPSADPNNDLVAPPRQSLPRQDKERSLAFMAPETEAVAVHNDEPSSPLQSSTPIAPSTEVALVRLPEPSSPDAPSGRRVAKTIQESRHGRFDPLHEIEPSLSPRQNQMSHTMPTATTPTCPSPPQEPASPDLPTSQAQTTTSTLRQSSTPKTIPPQQKPPVTVTQSLASERNDIFTRESARPTVAFMPTLRISSTAMELPATISKTPPPKRPAISRPTKATKPVVQRTNVPVTTPSTEPLLPNHIPPHTIQNESSDDGGLAALEAELGVPAKVSGDRSADKKPKRAKAPAVKRTRKEASRVSSSEDDDLAFLEAELGVEKSRLPKPTTRVKGIDAKKTKAQRKKKAVAPVKSADDELAFLEAELGVPSSQSRANPKPSRKRPLETKAIPPHLQKKPRKRVLPKTIESSSDEGLAALEMELQVPPSRIPKPVKVTKPPPVKRQSVKRKTPAKKKSQKEEPMETAAGDSDDSALAALNAELGI</sequence>
<dbReference type="Proteomes" id="UP000332933">
    <property type="component" value="Unassembled WGS sequence"/>
</dbReference>
<gene>
    <name evidence="4" type="primary">Aste57867_23664</name>
    <name evidence="3" type="ORF">As57867_023592</name>
    <name evidence="4" type="ORF">ASTE57867_23664</name>
</gene>
<evidence type="ECO:0000256" key="1">
    <source>
        <dbReference type="SAM" id="MobiDB-lite"/>
    </source>
</evidence>
<keyword evidence="2" id="KW-0472">Membrane</keyword>
<feature type="compositionally biased region" description="Basic and acidic residues" evidence="1">
    <location>
        <begin position="617"/>
        <end position="628"/>
    </location>
</feature>
<dbReference type="InterPro" id="IPR019188">
    <property type="entry name" value="SNAPC1"/>
</dbReference>
<feature type="compositionally biased region" description="Low complexity" evidence="1">
    <location>
        <begin position="530"/>
        <end position="542"/>
    </location>
</feature>
<feature type="compositionally biased region" description="Low complexity" evidence="1">
    <location>
        <begin position="649"/>
        <end position="660"/>
    </location>
</feature>
<dbReference type="EMBL" id="VJMH01007292">
    <property type="protein sequence ID" value="KAF0684351.1"/>
    <property type="molecule type" value="Genomic_DNA"/>
</dbReference>
<dbReference type="AlphaFoldDB" id="A0A485LQ59"/>
<evidence type="ECO:0000313" key="4">
    <source>
        <dbReference type="EMBL" id="VFU00309.1"/>
    </source>
</evidence>
<dbReference type="Pfam" id="PF09808">
    <property type="entry name" value="SNAPC1"/>
    <property type="match status" value="1"/>
</dbReference>
<feature type="region of interest" description="Disordered" evidence="1">
    <location>
        <begin position="530"/>
        <end position="674"/>
    </location>
</feature>
<keyword evidence="5" id="KW-1185">Reference proteome</keyword>
<feature type="compositionally biased region" description="Polar residues" evidence="1">
    <location>
        <begin position="695"/>
        <end position="706"/>
    </location>
</feature>
<proteinExistence type="predicted"/>
<reference evidence="4 5" key="1">
    <citation type="submission" date="2019-03" db="EMBL/GenBank/DDBJ databases">
        <authorList>
            <person name="Gaulin E."/>
            <person name="Dumas B."/>
        </authorList>
    </citation>
    <scope>NUCLEOTIDE SEQUENCE [LARGE SCALE GENOMIC DNA]</scope>
    <source>
        <strain evidence="4">CBS 568.67</strain>
    </source>
</reference>
<feature type="compositionally biased region" description="Polar residues" evidence="1">
    <location>
        <begin position="489"/>
        <end position="509"/>
    </location>
</feature>
<feature type="region of interest" description="Disordered" evidence="1">
    <location>
        <begin position="690"/>
        <end position="814"/>
    </location>
</feature>
<feature type="compositionally biased region" description="Low complexity" evidence="1">
    <location>
        <begin position="1121"/>
        <end position="1132"/>
    </location>
</feature>
<feature type="region of interest" description="Disordered" evidence="1">
    <location>
        <begin position="970"/>
        <end position="1132"/>
    </location>
</feature>
<feature type="compositionally biased region" description="Basic and acidic residues" evidence="1">
    <location>
        <begin position="735"/>
        <end position="749"/>
    </location>
</feature>
<evidence type="ECO:0000256" key="2">
    <source>
        <dbReference type="SAM" id="Phobius"/>
    </source>
</evidence>
<evidence type="ECO:0000313" key="5">
    <source>
        <dbReference type="Proteomes" id="UP000332933"/>
    </source>
</evidence>